<dbReference type="InterPro" id="IPR017900">
    <property type="entry name" value="4Fe4S_Fe_S_CS"/>
</dbReference>
<dbReference type="PROSITE" id="PS00198">
    <property type="entry name" value="4FE4S_FER_1"/>
    <property type="match status" value="1"/>
</dbReference>
<dbReference type="SMART" id="SM00928">
    <property type="entry name" value="NADH_4Fe-4S"/>
    <property type="match status" value="1"/>
</dbReference>
<feature type="domain" description="4Fe-4S ferredoxin-type" evidence="5">
    <location>
        <begin position="164"/>
        <end position="193"/>
    </location>
</feature>
<feature type="domain" description="4Fe-4S ferredoxin-type" evidence="5">
    <location>
        <begin position="134"/>
        <end position="163"/>
    </location>
</feature>
<dbReference type="InterPro" id="IPR019575">
    <property type="entry name" value="Nuop51_4Fe4S-bd"/>
</dbReference>
<evidence type="ECO:0000256" key="2">
    <source>
        <dbReference type="ARBA" id="ARBA00023004"/>
    </source>
</evidence>
<organism evidence="6 7">
    <name type="scientific">Lacrimispora xylanolytica</name>
    <dbReference type="NCBI Taxonomy" id="29375"/>
    <lineage>
        <taxon>Bacteria</taxon>
        <taxon>Bacillati</taxon>
        <taxon>Bacillota</taxon>
        <taxon>Clostridia</taxon>
        <taxon>Lachnospirales</taxon>
        <taxon>Lachnospiraceae</taxon>
        <taxon>Lacrimispora</taxon>
    </lineage>
</organism>
<evidence type="ECO:0000256" key="3">
    <source>
        <dbReference type="ARBA" id="ARBA00023014"/>
    </source>
</evidence>
<evidence type="ECO:0000256" key="1">
    <source>
        <dbReference type="ARBA" id="ARBA00022723"/>
    </source>
</evidence>
<keyword evidence="7" id="KW-1185">Reference proteome</keyword>
<keyword evidence="3" id="KW-0411">Iron-sulfur</keyword>
<gene>
    <name evidence="6" type="ORF">OW255_07455</name>
</gene>
<dbReference type="Pfam" id="PF10589">
    <property type="entry name" value="NADH_4Fe-4S"/>
    <property type="match status" value="1"/>
</dbReference>
<dbReference type="InterPro" id="IPR017896">
    <property type="entry name" value="4Fe4S_Fe-S-bd"/>
</dbReference>
<dbReference type="PROSITE" id="PS51379">
    <property type="entry name" value="4FE4S_FER_2"/>
    <property type="match status" value="2"/>
</dbReference>
<evidence type="ECO:0000313" key="6">
    <source>
        <dbReference type="EMBL" id="WAJ25338.1"/>
    </source>
</evidence>
<dbReference type="Proteomes" id="UP001163115">
    <property type="component" value="Chromosome"/>
</dbReference>
<dbReference type="InterPro" id="IPR037207">
    <property type="entry name" value="Nuop51_4Fe4S-bd_sf"/>
</dbReference>
<dbReference type="Pfam" id="PF13187">
    <property type="entry name" value="Fer4_9"/>
    <property type="match status" value="1"/>
</dbReference>
<dbReference type="EMBL" id="CP113524">
    <property type="protein sequence ID" value="WAJ25338.1"/>
    <property type="molecule type" value="Genomic_DNA"/>
</dbReference>
<feature type="region of interest" description="Disordered" evidence="4">
    <location>
        <begin position="191"/>
        <end position="227"/>
    </location>
</feature>
<keyword evidence="1" id="KW-0479">Metal-binding</keyword>
<evidence type="ECO:0000256" key="4">
    <source>
        <dbReference type="SAM" id="MobiDB-lite"/>
    </source>
</evidence>
<name>A0ABY7AHR5_9FIRM</name>
<reference evidence="6" key="1">
    <citation type="submission" date="2022-11" db="EMBL/GenBank/DDBJ databases">
        <title>Lacrimispora xylanolytica sy1, complete genome.</title>
        <authorList>
            <person name="Choi S."/>
        </authorList>
    </citation>
    <scope>NUCLEOTIDE SEQUENCE</scope>
    <source>
        <strain evidence="6">Sy1</strain>
    </source>
</reference>
<evidence type="ECO:0000259" key="5">
    <source>
        <dbReference type="PROSITE" id="PS51379"/>
    </source>
</evidence>
<accession>A0ABY7AHR5</accession>
<dbReference type="PANTHER" id="PTHR43578:SF3">
    <property type="entry name" value="NADH-QUINONE OXIDOREDUCTASE SUBUNIT F"/>
    <property type="match status" value="1"/>
</dbReference>
<dbReference type="Gene3D" id="1.20.1440.230">
    <property type="entry name" value="NADH-ubiquinone oxidoreductase 51kDa subunit, iron-sulphur binding domain"/>
    <property type="match status" value="1"/>
</dbReference>
<dbReference type="SUPFAM" id="SSF140490">
    <property type="entry name" value="Nqo1C-terminal domain-like"/>
    <property type="match status" value="1"/>
</dbReference>
<evidence type="ECO:0000313" key="7">
    <source>
        <dbReference type="Proteomes" id="UP001163115"/>
    </source>
</evidence>
<dbReference type="RefSeq" id="WP_268116205.1">
    <property type="nucleotide sequence ID" value="NZ_CP113524.1"/>
</dbReference>
<feature type="compositionally biased region" description="Polar residues" evidence="4">
    <location>
        <begin position="207"/>
        <end position="217"/>
    </location>
</feature>
<dbReference type="Gene3D" id="3.30.70.20">
    <property type="match status" value="1"/>
</dbReference>
<dbReference type="PANTHER" id="PTHR43578">
    <property type="entry name" value="NADH-QUINONE OXIDOREDUCTASE SUBUNIT F"/>
    <property type="match status" value="1"/>
</dbReference>
<sequence>MVLKEREQWKEKSVDEIKDFVSSAYEEANSPCPVDRLKALSDSLRRKSCGECVICREGILQLSVLTEAITQGGGREGDIDVINEISQDMSIGSGCDFGREVGKIAKDIIDNEREQFERHIKRKRCDSLVCKKFITYYISPEACIGCNLCAKACKEEAIKGSNGLIHIIDSASCTKCGDCVLACESGAIKKSSTSVPNLPTIPVPVGSTPSDSSQGSLMSPRRRRRSE</sequence>
<protein>
    <submittedName>
        <fullName evidence="6">4Fe-4S binding protein</fullName>
    </submittedName>
</protein>
<proteinExistence type="predicted"/>
<keyword evidence="2" id="KW-0408">Iron</keyword>
<dbReference type="SUPFAM" id="SSF54862">
    <property type="entry name" value="4Fe-4S ferredoxins"/>
    <property type="match status" value="1"/>
</dbReference>